<dbReference type="Gene3D" id="2.60.40.770">
    <property type="match status" value="1"/>
</dbReference>
<dbReference type="Pfam" id="PF02221">
    <property type="entry name" value="E1_DerP2_DerF2"/>
    <property type="match status" value="1"/>
</dbReference>
<name>A0A8T1MZM5_CLOSI</name>
<keyword evidence="2" id="KW-1185">Reference proteome</keyword>
<sequence length="152" mass="16160">MLVYNLLVCGLILCEIGISEAIRFSDCGSVNVVVRSVDVSPCKSDPCTLHGKEVVTVRIGFKALADIDAGEGRIRGTLGGEYVVIPLPQTDVCGHLSPPCPVRAQKIYTYKYTGVVPSGIRPGTVIIQWQLLTKGGAVFLCAEFPVIIGQAA</sequence>
<organism evidence="1 2">
    <name type="scientific">Clonorchis sinensis</name>
    <name type="common">Chinese liver fluke</name>
    <dbReference type="NCBI Taxonomy" id="79923"/>
    <lineage>
        <taxon>Eukaryota</taxon>
        <taxon>Metazoa</taxon>
        <taxon>Spiralia</taxon>
        <taxon>Lophotrochozoa</taxon>
        <taxon>Platyhelminthes</taxon>
        <taxon>Trematoda</taxon>
        <taxon>Digenea</taxon>
        <taxon>Opisthorchiida</taxon>
        <taxon>Opisthorchiata</taxon>
        <taxon>Opisthorchiidae</taxon>
        <taxon>Clonorchis</taxon>
    </lineage>
</organism>
<dbReference type="InterPro" id="IPR014756">
    <property type="entry name" value="Ig_E-set"/>
</dbReference>
<dbReference type="PANTHER" id="PTHR11306">
    <property type="entry name" value="NIEMANN PICK TYPE C2 PROTEIN NPC2-RELATED"/>
    <property type="match status" value="1"/>
</dbReference>
<protein>
    <submittedName>
        <fullName evidence="1">Phosphatidylglycerol/phosphatidylinositol transfer protein</fullName>
    </submittedName>
</protein>
<gene>
    <name evidence="1" type="ORF">CSKR_111525</name>
</gene>
<reference evidence="1 2" key="1">
    <citation type="journal article" date="2018" name="Biotechnol. Adv.">
        <title>Improved genomic resources and new bioinformatic workflow for the carcinogenic parasite Clonorchis sinensis: Biotechnological implications.</title>
        <authorList>
            <person name="Wang D."/>
            <person name="Korhonen P.K."/>
            <person name="Gasser R.B."/>
            <person name="Young N.D."/>
        </authorList>
    </citation>
    <scope>NUCLEOTIDE SEQUENCE [LARGE SCALE GENOMIC DNA]</scope>
    <source>
        <strain evidence="1">Cs-k2</strain>
    </source>
</reference>
<reference evidence="1 2" key="2">
    <citation type="journal article" date="2021" name="Genomics">
        <title>High-quality reference genome for Clonorchis sinensis.</title>
        <authorList>
            <person name="Young N.D."/>
            <person name="Stroehlein A.J."/>
            <person name="Kinkar L."/>
            <person name="Wang T."/>
            <person name="Sohn W.M."/>
            <person name="Chang B.C.H."/>
            <person name="Kaur P."/>
            <person name="Weisz D."/>
            <person name="Dudchenko O."/>
            <person name="Aiden E.L."/>
            <person name="Korhonen P.K."/>
            <person name="Gasser R.B."/>
        </authorList>
    </citation>
    <scope>NUCLEOTIDE SEQUENCE [LARGE SCALE GENOMIC DNA]</scope>
    <source>
        <strain evidence="1">Cs-k2</strain>
    </source>
</reference>
<evidence type="ECO:0000313" key="2">
    <source>
        <dbReference type="Proteomes" id="UP000286415"/>
    </source>
</evidence>
<dbReference type="SMART" id="SM00737">
    <property type="entry name" value="ML"/>
    <property type="match status" value="1"/>
</dbReference>
<dbReference type="SUPFAM" id="SSF81296">
    <property type="entry name" value="E set domains"/>
    <property type="match status" value="1"/>
</dbReference>
<comment type="caution">
    <text evidence="1">The sequence shown here is derived from an EMBL/GenBank/DDBJ whole genome shotgun (WGS) entry which is preliminary data.</text>
</comment>
<evidence type="ECO:0000313" key="1">
    <source>
        <dbReference type="EMBL" id="KAG5454510.1"/>
    </source>
</evidence>
<dbReference type="GO" id="GO:0005576">
    <property type="term" value="C:extracellular region"/>
    <property type="evidence" value="ECO:0007669"/>
    <property type="project" value="UniProtKB-SubCell"/>
</dbReference>
<accession>A0A8T1MZM5</accession>
<dbReference type="EMBL" id="NIRI02000005">
    <property type="protein sequence ID" value="KAG5454510.1"/>
    <property type="molecule type" value="Genomic_DNA"/>
</dbReference>
<dbReference type="InterPro" id="IPR039670">
    <property type="entry name" value="NPC2-like"/>
</dbReference>
<proteinExistence type="predicted"/>
<dbReference type="PANTHER" id="PTHR11306:SF68">
    <property type="entry name" value="NPC INTRACELLULAR CHOLESTEROL TRANSPORTER 2"/>
    <property type="match status" value="1"/>
</dbReference>
<dbReference type="Proteomes" id="UP000286415">
    <property type="component" value="Unassembled WGS sequence"/>
</dbReference>
<dbReference type="InterPro" id="IPR003172">
    <property type="entry name" value="ML_dom"/>
</dbReference>
<dbReference type="GO" id="GO:0015918">
    <property type="term" value="P:sterol transport"/>
    <property type="evidence" value="ECO:0007669"/>
    <property type="project" value="InterPro"/>
</dbReference>
<dbReference type="GO" id="GO:0032934">
    <property type="term" value="F:sterol binding"/>
    <property type="evidence" value="ECO:0007669"/>
    <property type="project" value="InterPro"/>
</dbReference>